<reference evidence="4 5" key="1">
    <citation type="submission" date="2018-06" db="EMBL/GenBank/DDBJ databases">
        <title>Complete Genomes of Monosporascus.</title>
        <authorList>
            <person name="Robinson A.J."/>
            <person name="Natvig D.O."/>
        </authorList>
    </citation>
    <scope>NUCLEOTIDE SEQUENCE [LARGE SCALE GENOMIC DNA]</scope>
    <source>
        <strain evidence="4 5">CBS 609.92</strain>
    </source>
</reference>
<dbReference type="EMBL" id="QJNS01000177">
    <property type="protein sequence ID" value="RYO83904.1"/>
    <property type="molecule type" value="Genomic_DNA"/>
</dbReference>
<dbReference type="InterPro" id="IPR002347">
    <property type="entry name" value="SDR_fam"/>
</dbReference>
<keyword evidence="2" id="KW-0560">Oxidoreductase</keyword>
<sequence>MPQTWLITGCSTGFGEQFVRQLRASGDNVIAAGRNAQSKLAHLEDTGASILELDVSAPPAEIDAKMAEAWNIYPGGIDVVVNNAGYILSGAVEELTQQDMEDIFKTNLHGPLNITRALLPRLRSKGNGTLFYMSSQAGWHTDPSAAGYCASKFALEGAVECLAQELAIFAPGVKVLIAEPGYFRTRAFHNIKHVPPRIPDYAEFNAAVCKAEASIAGNEPGDAEKAVAIMIDLVKGTGVAAGKQVPLRVPLGSDGWARIRAKCENMLKICDDWEEIAKSTDISPP</sequence>
<dbReference type="InterPro" id="IPR051911">
    <property type="entry name" value="SDR_oxidoreductase"/>
</dbReference>
<dbReference type="SUPFAM" id="SSF51735">
    <property type="entry name" value="NAD(P)-binding Rossmann-fold domains"/>
    <property type="match status" value="1"/>
</dbReference>
<dbReference type="Gene3D" id="3.40.50.720">
    <property type="entry name" value="NAD(P)-binding Rossmann-like Domain"/>
    <property type="match status" value="1"/>
</dbReference>
<proteinExistence type="inferred from homology"/>
<dbReference type="Proteomes" id="UP000294003">
    <property type="component" value="Unassembled WGS sequence"/>
</dbReference>
<dbReference type="PRINTS" id="PR00080">
    <property type="entry name" value="SDRFAMILY"/>
</dbReference>
<accession>A0ABY0H3Y5</accession>
<evidence type="ECO:0000313" key="4">
    <source>
        <dbReference type="EMBL" id="RYO83904.1"/>
    </source>
</evidence>
<evidence type="ECO:0000313" key="5">
    <source>
        <dbReference type="Proteomes" id="UP000294003"/>
    </source>
</evidence>
<dbReference type="PANTHER" id="PTHR43976:SF16">
    <property type="entry name" value="SHORT-CHAIN DEHYDROGENASE_REDUCTASE FAMILY PROTEIN"/>
    <property type="match status" value="1"/>
</dbReference>
<evidence type="ECO:0000256" key="3">
    <source>
        <dbReference type="RuleBase" id="RU000363"/>
    </source>
</evidence>
<evidence type="ECO:0000256" key="1">
    <source>
        <dbReference type="ARBA" id="ARBA00006484"/>
    </source>
</evidence>
<dbReference type="PANTHER" id="PTHR43976">
    <property type="entry name" value="SHORT CHAIN DEHYDROGENASE"/>
    <property type="match status" value="1"/>
</dbReference>
<evidence type="ECO:0000256" key="2">
    <source>
        <dbReference type="ARBA" id="ARBA00023002"/>
    </source>
</evidence>
<gene>
    <name evidence="4" type="ORF">DL762_005924</name>
</gene>
<comment type="similarity">
    <text evidence="1 3">Belongs to the short-chain dehydrogenases/reductases (SDR) family.</text>
</comment>
<keyword evidence="5" id="KW-1185">Reference proteome</keyword>
<name>A0ABY0H3Y5_9PEZI</name>
<dbReference type="InterPro" id="IPR036291">
    <property type="entry name" value="NAD(P)-bd_dom_sf"/>
</dbReference>
<comment type="caution">
    <text evidence="4">The sequence shown here is derived from an EMBL/GenBank/DDBJ whole genome shotgun (WGS) entry which is preliminary data.</text>
</comment>
<dbReference type="PRINTS" id="PR00081">
    <property type="entry name" value="GDHRDH"/>
</dbReference>
<organism evidence="4 5">
    <name type="scientific">Monosporascus cannonballus</name>
    <dbReference type="NCBI Taxonomy" id="155416"/>
    <lineage>
        <taxon>Eukaryota</taxon>
        <taxon>Fungi</taxon>
        <taxon>Dikarya</taxon>
        <taxon>Ascomycota</taxon>
        <taxon>Pezizomycotina</taxon>
        <taxon>Sordariomycetes</taxon>
        <taxon>Xylariomycetidae</taxon>
        <taxon>Xylariales</taxon>
        <taxon>Xylariales incertae sedis</taxon>
        <taxon>Monosporascus</taxon>
    </lineage>
</organism>
<dbReference type="CDD" id="cd05374">
    <property type="entry name" value="17beta-HSD-like_SDR_c"/>
    <property type="match status" value="1"/>
</dbReference>
<dbReference type="Pfam" id="PF00106">
    <property type="entry name" value="adh_short"/>
    <property type="match status" value="1"/>
</dbReference>
<protein>
    <submittedName>
        <fullName evidence="4">Uncharacterized protein</fullName>
    </submittedName>
</protein>